<name>A0A6C0KJ69_9ZZZZ</name>
<sequence>MIYIAENGPFAKANYSDFLVLNKDYYQGKIAVKISILVQ</sequence>
<evidence type="ECO:0000313" key="1">
    <source>
        <dbReference type="EMBL" id="QHU17216.1"/>
    </source>
</evidence>
<protein>
    <submittedName>
        <fullName evidence="1">Uncharacterized protein</fullName>
    </submittedName>
</protein>
<reference evidence="1" key="1">
    <citation type="journal article" date="2020" name="Nature">
        <title>Giant virus diversity and host interactions through global metagenomics.</title>
        <authorList>
            <person name="Schulz F."/>
            <person name="Roux S."/>
            <person name="Paez-Espino D."/>
            <person name="Jungbluth S."/>
            <person name="Walsh D.A."/>
            <person name="Denef V.J."/>
            <person name="McMahon K.D."/>
            <person name="Konstantinidis K.T."/>
            <person name="Eloe-Fadrosh E.A."/>
            <person name="Kyrpides N.C."/>
            <person name="Woyke T."/>
        </authorList>
    </citation>
    <scope>NUCLEOTIDE SEQUENCE</scope>
    <source>
        <strain evidence="1">GVMAG-S-3300012000-57</strain>
    </source>
</reference>
<proteinExistence type="predicted"/>
<accession>A0A6C0KJ69</accession>
<dbReference type="AlphaFoldDB" id="A0A6C0KJ69"/>
<dbReference type="EMBL" id="MN740899">
    <property type="protein sequence ID" value="QHU17216.1"/>
    <property type="molecule type" value="Genomic_DNA"/>
</dbReference>
<organism evidence="1">
    <name type="scientific">viral metagenome</name>
    <dbReference type="NCBI Taxonomy" id="1070528"/>
    <lineage>
        <taxon>unclassified sequences</taxon>
        <taxon>metagenomes</taxon>
        <taxon>organismal metagenomes</taxon>
    </lineage>
</organism>